<feature type="compositionally biased region" description="Low complexity" evidence="1">
    <location>
        <begin position="562"/>
        <end position="576"/>
    </location>
</feature>
<feature type="compositionally biased region" description="Polar residues" evidence="1">
    <location>
        <begin position="577"/>
        <end position="593"/>
    </location>
</feature>
<feature type="domain" description="RGS" evidence="2">
    <location>
        <begin position="124"/>
        <end position="382"/>
    </location>
</feature>
<dbReference type="RefSeq" id="XP_049182552.1">
    <property type="nucleotide sequence ID" value="XM_049325507.1"/>
</dbReference>
<dbReference type="Proteomes" id="UP001202479">
    <property type="component" value="Unassembled WGS sequence"/>
</dbReference>
<dbReference type="SUPFAM" id="SSF48097">
    <property type="entry name" value="Regulator of G-protein signaling, RGS"/>
    <property type="match status" value="1"/>
</dbReference>
<feature type="region of interest" description="Disordered" evidence="1">
    <location>
        <begin position="562"/>
        <end position="636"/>
    </location>
</feature>
<dbReference type="PANTHER" id="PTHR14312">
    <property type="entry name" value="CREB/ATF BZIP TRANSCRIPTION FACTOR"/>
    <property type="match status" value="1"/>
</dbReference>
<gene>
    <name evidence="3" type="ORF">KGF56_000412</name>
</gene>
<feature type="region of interest" description="Disordered" evidence="1">
    <location>
        <begin position="508"/>
        <end position="541"/>
    </location>
</feature>
<feature type="compositionally biased region" description="Low complexity" evidence="1">
    <location>
        <begin position="612"/>
        <end position="621"/>
    </location>
</feature>
<feature type="compositionally biased region" description="Polar residues" evidence="1">
    <location>
        <begin position="511"/>
        <end position="527"/>
    </location>
</feature>
<accession>A0AAI9T1B6</accession>
<feature type="region of interest" description="Disordered" evidence="1">
    <location>
        <begin position="1"/>
        <end position="56"/>
    </location>
</feature>
<feature type="compositionally biased region" description="Low complexity" evidence="1">
    <location>
        <begin position="389"/>
        <end position="438"/>
    </location>
</feature>
<organism evidence="3 4">
    <name type="scientific">Candida oxycetoniae</name>
    <dbReference type="NCBI Taxonomy" id="497107"/>
    <lineage>
        <taxon>Eukaryota</taxon>
        <taxon>Fungi</taxon>
        <taxon>Dikarya</taxon>
        <taxon>Ascomycota</taxon>
        <taxon>Saccharomycotina</taxon>
        <taxon>Pichiomycetes</taxon>
        <taxon>Debaryomycetaceae</taxon>
        <taxon>Candida/Lodderomyces clade</taxon>
        <taxon>Candida</taxon>
    </lineage>
</organism>
<dbReference type="AlphaFoldDB" id="A0AAI9T1B6"/>
<keyword evidence="4" id="KW-1185">Reference proteome</keyword>
<dbReference type="InterPro" id="IPR044926">
    <property type="entry name" value="RGS_subdomain_2"/>
</dbReference>
<feature type="compositionally biased region" description="Polar residues" evidence="1">
    <location>
        <begin position="626"/>
        <end position="636"/>
    </location>
</feature>
<dbReference type="GO" id="GO:0010468">
    <property type="term" value="P:regulation of gene expression"/>
    <property type="evidence" value="ECO:0007669"/>
    <property type="project" value="TreeGrafter"/>
</dbReference>
<dbReference type="EMBL" id="JAHUZD010000021">
    <property type="protein sequence ID" value="KAI3406807.2"/>
    <property type="molecule type" value="Genomic_DNA"/>
</dbReference>
<evidence type="ECO:0000259" key="2">
    <source>
        <dbReference type="SMART" id="SM00315"/>
    </source>
</evidence>
<evidence type="ECO:0000313" key="3">
    <source>
        <dbReference type="EMBL" id="KAI3406807.2"/>
    </source>
</evidence>
<dbReference type="PANTHER" id="PTHR14312:SF1">
    <property type="entry name" value="BASIC-LEUCINE ZIPPER TRANSCRIPTION FACTOR A"/>
    <property type="match status" value="1"/>
</dbReference>
<feature type="compositionally biased region" description="Low complexity" evidence="1">
    <location>
        <begin position="218"/>
        <end position="240"/>
    </location>
</feature>
<protein>
    <recommendedName>
        <fullName evidence="2">RGS domain-containing protein</fullName>
    </recommendedName>
</protein>
<dbReference type="SMART" id="SM00315">
    <property type="entry name" value="RGS"/>
    <property type="match status" value="1"/>
</dbReference>
<feature type="compositionally biased region" description="Polar residues" evidence="1">
    <location>
        <begin position="10"/>
        <end position="41"/>
    </location>
</feature>
<dbReference type="GO" id="GO:0043565">
    <property type="term" value="F:sequence-specific DNA binding"/>
    <property type="evidence" value="ECO:0007669"/>
    <property type="project" value="TreeGrafter"/>
</dbReference>
<dbReference type="GeneID" id="73378029"/>
<name>A0AAI9T1B6_9ASCO</name>
<feature type="compositionally biased region" description="Low complexity" evidence="1">
    <location>
        <begin position="89"/>
        <end position="103"/>
    </location>
</feature>
<reference evidence="3" key="1">
    <citation type="journal article" date="2022" name="DNA Res.">
        <title>Genome analysis of five recently described species of the CUG-Ser clade uncovers Candida theae as a new hybrid lineage with pathogenic potential in the Candida parapsilosis species complex.</title>
        <authorList>
            <person name="Mixao V."/>
            <person name="Del Olmo V."/>
            <person name="Hegedusova E."/>
            <person name="Saus E."/>
            <person name="Pryszcz L."/>
            <person name="Cillingova A."/>
            <person name="Nosek J."/>
            <person name="Gabaldon T."/>
        </authorList>
    </citation>
    <scope>NUCLEOTIDE SEQUENCE</scope>
    <source>
        <strain evidence="3">CBS 10844</strain>
    </source>
</reference>
<proteinExistence type="predicted"/>
<feature type="region of interest" description="Disordered" evidence="1">
    <location>
        <begin position="72"/>
        <end position="107"/>
    </location>
</feature>
<dbReference type="InterPro" id="IPR016137">
    <property type="entry name" value="RGS"/>
</dbReference>
<comment type="caution">
    <text evidence="3">The sequence shown here is derived from an EMBL/GenBank/DDBJ whole genome shotgun (WGS) entry which is preliminary data.</text>
</comment>
<evidence type="ECO:0000256" key="1">
    <source>
        <dbReference type="SAM" id="MobiDB-lite"/>
    </source>
</evidence>
<dbReference type="InterPro" id="IPR036305">
    <property type="entry name" value="RGS_sf"/>
</dbReference>
<dbReference type="GO" id="GO:0005634">
    <property type="term" value="C:nucleus"/>
    <property type="evidence" value="ECO:0007669"/>
    <property type="project" value="TreeGrafter"/>
</dbReference>
<feature type="region of interest" description="Disordered" evidence="1">
    <location>
        <begin position="276"/>
        <end position="296"/>
    </location>
</feature>
<sequence length="687" mass="77307">MVRSTFVPVPTQSQSYSKTETENETQAQAQIPTQDEITFSPKQFPMSLPSLTESPIPTRSIDLKSLNASLTQHNQHFSETETETETETEIPSKTTASSIKSKPSSPPCNLPSLDQLVNDCFLLSIDKLSNNQEYYGDNDALRIAMAKNFHDFLNRQHCQENLDFLIDIYRYEYLFNLKFYPMCQPEASGLSLNAISNTISTSESLYKSNKVSSKRDSISSVVRNSSSGGSRNRSDSSFDSLSRPFNEESLLHDPSNAFVSTIDDLDMTETWKTFGSKQIDDTPELESDTEDEGNSIEDPVCVSREDIDELNLNWSIIMNTYIKQDSPLQINISQKLFKEIVEENSINKLHHPMILLKAKKEVLRMLKENGYFEFMSQYKKQLMQKRQQEQQQHQQHQQQQQQSQSQQSKSHLQSQQEQQQQQQSQLQSQLQSPQQPSQLREEDLCNILPFEPQVDQIEKQSYFSSRASTPISTKSTPLSLEMRDVADTADQSPSLFTRLSFFPRKNKHLHQVSSPPTPSQHSPLTATSSLPEEEPLPLQSSSSFSSILGHLKFNNNYNHSSMSSHLDSSLLSKTSSPPNSVPVTTCSPTSLPTQKVYKSHQSHQHNFMPHTSSSSSSHSISATKLFGNSNSHSVTNSPQLVAKQSNSGIADIRSLNASPISTSSSKSQSNSGASLNSSFKFWKKRTL</sequence>
<feature type="region of interest" description="Disordered" evidence="1">
    <location>
        <begin position="384"/>
        <end position="439"/>
    </location>
</feature>
<feature type="compositionally biased region" description="Acidic residues" evidence="1">
    <location>
        <begin position="281"/>
        <end position="295"/>
    </location>
</feature>
<dbReference type="Gene3D" id="1.10.167.10">
    <property type="entry name" value="Regulator of G-protein Signalling 4, domain 2"/>
    <property type="match status" value="1"/>
</dbReference>
<evidence type="ECO:0000313" key="4">
    <source>
        <dbReference type="Proteomes" id="UP001202479"/>
    </source>
</evidence>
<feature type="region of interest" description="Disordered" evidence="1">
    <location>
        <begin position="217"/>
        <end position="240"/>
    </location>
</feature>